<dbReference type="EMBL" id="CALLCH030000006">
    <property type="protein sequence ID" value="CAI4212816.1"/>
    <property type="molecule type" value="Genomic_DNA"/>
</dbReference>
<feature type="domain" description="Auxiliary Activity family 9 catalytic" evidence="17">
    <location>
        <begin position="85"/>
        <end position="190"/>
    </location>
</feature>
<dbReference type="OrthoDB" id="5271017at2759"/>
<dbReference type="PANTHER" id="PTHR33353:SF10">
    <property type="entry name" value="ENDO-BETA-1,4-GLUCANASE D"/>
    <property type="match status" value="1"/>
</dbReference>
<proteinExistence type="inferred from homology"/>
<comment type="cofactor">
    <cofactor evidence="1">
        <name>Cu(2+)</name>
        <dbReference type="ChEBI" id="CHEBI:29036"/>
    </cofactor>
</comment>
<dbReference type="AlphaFoldDB" id="A0A9P1M774"/>
<feature type="domain" description="Auxiliary Activity family 9 catalytic" evidence="17">
    <location>
        <begin position="19"/>
        <end position="81"/>
    </location>
</feature>
<comment type="catalytic activity">
    <reaction evidence="14">
        <text>[(1-&gt;4)-beta-D-glucosyl]n+m + reduced acceptor + O2 = 4-dehydro-beta-D-glucosyl-[(1-&gt;4)-beta-D-glucosyl]n-1 + [(1-&gt;4)-beta-D-glucosyl]m + acceptor + H2O.</text>
        <dbReference type="EC" id="1.14.99.56"/>
    </reaction>
</comment>
<name>A0A9P1M774_9PEZI</name>
<evidence type="ECO:0000256" key="2">
    <source>
        <dbReference type="ARBA" id="ARBA00004613"/>
    </source>
</evidence>
<dbReference type="CDD" id="cd21175">
    <property type="entry name" value="LPMO_AA9"/>
    <property type="match status" value="1"/>
</dbReference>
<keyword evidence="7" id="KW-0560">Oxidoreductase</keyword>
<dbReference type="EC" id="1.14.99.56" evidence="15"/>
<evidence type="ECO:0000256" key="7">
    <source>
        <dbReference type="ARBA" id="ARBA00023002"/>
    </source>
</evidence>
<feature type="signal peptide" evidence="16">
    <location>
        <begin position="1"/>
        <end position="18"/>
    </location>
</feature>
<evidence type="ECO:0000256" key="12">
    <source>
        <dbReference type="ARBA" id="ARBA00023326"/>
    </source>
</evidence>
<evidence type="ECO:0000313" key="18">
    <source>
        <dbReference type="EMBL" id="CAI4212816.1"/>
    </source>
</evidence>
<comment type="caution">
    <text evidence="18">The sequence shown here is derived from an EMBL/GenBank/DDBJ whole genome shotgun (WGS) entry which is preliminary data.</text>
</comment>
<evidence type="ECO:0000256" key="5">
    <source>
        <dbReference type="ARBA" id="ARBA00022729"/>
    </source>
</evidence>
<evidence type="ECO:0000256" key="14">
    <source>
        <dbReference type="ARBA" id="ARBA00045077"/>
    </source>
</evidence>
<keyword evidence="3" id="KW-0964">Secreted</keyword>
<organism evidence="18 19">
    <name type="scientific">Parascedosporium putredinis</name>
    <dbReference type="NCBI Taxonomy" id="1442378"/>
    <lineage>
        <taxon>Eukaryota</taxon>
        <taxon>Fungi</taxon>
        <taxon>Dikarya</taxon>
        <taxon>Ascomycota</taxon>
        <taxon>Pezizomycotina</taxon>
        <taxon>Sordariomycetes</taxon>
        <taxon>Hypocreomycetidae</taxon>
        <taxon>Microascales</taxon>
        <taxon>Microascaceae</taxon>
        <taxon>Parascedosporium</taxon>
    </lineage>
</organism>
<evidence type="ECO:0000313" key="19">
    <source>
        <dbReference type="Proteomes" id="UP000838763"/>
    </source>
</evidence>
<comment type="subcellular location">
    <subcellularLocation>
        <location evidence="2">Secreted</location>
    </subcellularLocation>
</comment>
<dbReference type="GO" id="GO:0030245">
    <property type="term" value="P:cellulose catabolic process"/>
    <property type="evidence" value="ECO:0007669"/>
    <property type="project" value="UniProtKB-KW"/>
</dbReference>
<keyword evidence="8" id="KW-0186">Copper</keyword>
<keyword evidence="6" id="KW-0136">Cellulose degradation</keyword>
<evidence type="ECO:0000256" key="1">
    <source>
        <dbReference type="ARBA" id="ARBA00001973"/>
    </source>
</evidence>
<evidence type="ECO:0000259" key="17">
    <source>
        <dbReference type="Pfam" id="PF03443"/>
    </source>
</evidence>
<dbReference type="GO" id="GO:0005576">
    <property type="term" value="C:extracellular region"/>
    <property type="evidence" value="ECO:0007669"/>
    <property type="project" value="UniProtKB-SubCell"/>
</dbReference>
<comment type="similarity">
    <text evidence="13">Belongs to the polysaccharide monooxygenase AA9 family.</text>
</comment>
<keyword evidence="9" id="KW-0503">Monooxygenase</keyword>
<keyword evidence="5 16" id="KW-0732">Signal</keyword>
<sequence length="194" mass="20098">MKLLSTLGLLSAAASVQAHYVFDKLIVNGVTTGQWQYVRATDNKQTTGPVTDVTSSTIRCYTSDTTVGSRTSVIDVAAGSTAPTGTSAANFQGDGNVWFKIAESGPTVTSGALPGLVMQTQRVAPERETLTPISTGKGTVSVTIPKCIPNGDYLLRVEHIALHSASAVNGAQFYLSCAQIRVTGGGSTQPPPAP</sequence>
<keyword evidence="12" id="KW-0624">Polysaccharide degradation</keyword>
<dbReference type="PANTHER" id="PTHR33353">
    <property type="entry name" value="PUTATIVE (AFU_ORTHOLOGUE AFUA_1G12560)-RELATED"/>
    <property type="match status" value="1"/>
</dbReference>
<dbReference type="Pfam" id="PF03443">
    <property type="entry name" value="AA9"/>
    <property type="match status" value="2"/>
</dbReference>
<dbReference type="Proteomes" id="UP000838763">
    <property type="component" value="Unassembled WGS sequence"/>
</dbReference>
<evidence type="ECO:0000256" key="9">
    <source>
        <dbReference type="ARBA" id="ARBA00023033"/>
    </source>
</evidence>
<keyword evidence="4" id="KW-0479">Metal-binding</keyword>
<dbReference type="GO" id="GO:0004497">
    <property type="term" value="F:monooxygenase activity"/>
    <property type="evidence" value="ECO:0007669"/>
    <property type="project" value="UniProtKB-KW"/>
</dbReference>
<evidence type="ECO:0000256" key="16">
    <source>
        <dbReference type="SAM" id="SignalP"/>
    </source>
</evidence>
<feature type="chain" id="PRO_5040269546" description="lytic cellulose monooxygenase (C4-dehydrogenating)" evidence="16">
    <location>
        <begin position="19"/>
        <end position="194"/>
    </location>
</feature>
<dbReference type="InterPro" id="IPR005103">
    <property type="entry name" value="AA9_LPMO"/>
</dbReference>
<protein>
    <recommendedName>
        <fullName evidence="15">lytic cellulose monooxygenase (C4-dehydrogenating)</fullName>
        <ecNumber evidence="15">1.14.99.56</ecNumber>
    </recommendedName>
</protein>
<dbReference type="GO" id="GO:0046872">
    <property type="term" value="F:metal ion binding"/>
    <property type="evidence" value="ECO:0007669"/>
    <property type="project" value="UniProtKB-KW"/>
</dbReference>
<keyword evidence="19" id="KW-1185">Reference proteome</keyword>
<evidence type="ECO:0000256" key="3">
    <source>
        <dbReference type="ARBA" id="ARBA00022525"/>
    </source>
</evidence>
<evidence type="ECO:0000256" key="13">
    <source>
        <dbReference type="ARBA" id="ARBA00044502"/>
    </source>
</evidence>
<dbReference type="Gene3D" id="2.70.50.70">
    <property type="match status" value="2"/>
</dbReference>
<evidence type="ECO:0000256" key="11">
    <source>
        <dbReference type="ARBA" id="ARBA00023277"/>
    </source>
</evidence>
<keyword evidence="11" id="KW-0119">Carbohydrate metabolism</keyword>
<dbReference type="InterPro" id="IPR049892">
    <property type="entry name" value="AA9"/>
</dbReference>
<reference evidence="18" key="1">
    <citation type="submission" date="2022-11" db="EMBL/GenBank/DDBJ databases">
        <authorList>
            <person name="Scott C."/>
            <person name="Bruce N."/>
        </authorList>
    </citation>
    <scope>NUCLEOTIDE SEQUENCE</scope>
</reference>
<evidence type="ECO:0000256" key="8">
    <source>
        <dbReference type="ARBA" id="ARBA00023008"/>
    </source>
</evidence>
<keyword evidence="10" id="KW-1015">Disulfide bond</keyword>
<evidence type="ECO:0000256" key="15">
    <source>
        <dbReference type="ARBA" id="ARBA00047174"/>
    </source>
</evidence>
<gene>
    <name evidence="18" type="ORF">PPNO1_LOCUS2564</name>
</gene>
<evidence type="ECO:0000256" key="10">
    <source>
        <dbReference type="ARBA" id="ARBA00023157"/>
    </source>
</evidence>
<evidence type="ECO:0000256" key="4">
    <source>
        <dbReference type="ARBA" id="ARBA00022723"/>
    </source>
</evidence>
<evidence type="ECO:0000256" key="6">
    <source>
        <dbReference type="ARBA" id="ARBA00023001"/>
    </source>
</evidence>
<accession>A0A9P1M774</accession>